<accession>A0A7C6EBN6</accession>
<comment type="caution">
    <text evidence="2">The sequence shown here is derived from an EMBL/GenBank/DDBJ whole genome shotgun (WGS) entry which is preliminary data.</text>
</comment>
<dbReference type="GO" id="GO:0008168">
    <property type="term" value="F:methyltransferase activity"/>
    <property type="evidence" value="ECO:0007669"/>
    <property type="project" value="UniProtKB-KW"/>
</dbReference>
<sequence length="234" mass="27394">MKQINVTKKFYDESNYFAEVKVYTDLLTSRFQQYRIINVKKIYSPNPKERVLDLGCALGTFCFALAQQCKEIIGVDYSQKAITIANKLLANSPFRNIKFICSDAQAIEELPADSFDVIISADLFEHLYPNTFEKVLDECKRLLKQGGKLVIWTPHQRHIIEILKNRNIILKKDISHVHYKSMDYLLTNLQKRNFTILKAYYVESHLPIWANLERLLMPVLPIMRRRIAILAKRE</sequence>
<dbReference type="CDD" id="cd02440">
    <property type="entry name" value="AdoMet_MTases"/>
    <property type="match status" value="1"/>
</dbReference>
<reference evidence="2" key="1">
    <citation type="journal article" date="2020" name="mSystems">
        <title>Genome- and Community-Level Interaction Insights into Carbon Utilization and Element Cycling Functions of Hydrothermarchaeota in Hydrothermal Sediment.</title>
        <authorList>
            <person name="Zhou Z."/>
            <person name="Liu Y."/>
            <person name="Xu W."/>
            <person name="Pan J."/>
            <person name="Luo Z.H."/>
            <person name="Li M."/>
        </authorList>
    </citation>
    <scope>NUCLEOTIDE SEQUENCE [LARGE SCALE GENOMIC DNA]</scope>
    <source>
        <strain evidence="2">SpSt-876</strain>
    </source>
</reference>
<dbReference type="SUPFAM" id="SSF53335">
    <property type="entry name" value="S-adenosyl-L-methionine-dependent methyltransferases"/>
    <property type="match status" value="1"/>
</dbReference>
<evidence type="ECO:0000313" key="2">
    <source>
        <dbReference type="EMBL" id="HHS52795.1"/>
    </source>
</evidence>
<dbReference type="InterPro" id="IPR025714">
    <property type="entry name" value="Methyltranfer_dom"/>
</dbReference>
<proteinExistence type="predicted"/>
<keyword evidence="2" id="KW-0808">Transferase</keyword>
<dbReference type="Gene3D" id="3.40.50.150">
    <property type="entry name" value="Vaccinia Virus protein VP39"/>
    <property type="match status" value="1"/>
</dbReference>
<dbReference type="EMBL" id="DTLI01000193">
    <property type="protein sequence ID" value="HHS52795.1"/>
    <property type="molecule type" value="Genomic_DNA"/>
</dbReference>
<keyword evidence="2" id="KW-0489">Methyltransferase</keyword>
<dbReference type="GO" id="GO:0032259">
    <property type="term" value="P:methylation"/>
    <property type="evidence" value="ECO:0007669"/>
    <property type="project" value="UniProtKB-KW"/>
</dbReference>
<name>A0A7C6EBN6_UNCW3</name>
<dbReference type="Pfam" id="PF13847">
    <property type="entry name" value="Methyltransf_31"/>
    <property type="match status" value="1"/>
</dbReference>
<dbReference type="InterPro" id="IPR029063">
    <property type="entry name" value="SAM-dependent_MTases_sf"/>
</dbReference>
<feature type="domain" description="Methyltransferase" evidence="1">
    <location>
        <begin position="47"/>
        <end position="178"/>
    </location>
</feature>
<gene>
    <name evidence="2" type="ORF">ENW73_08070</name>
</gene>
<dbReference type="PANTHER" id="PTHR43861">
    <property type="entry name" value="TRANS-ACONITATE 2-METHYLTRANSFERASE-RELATED"/>
    <property type="match status" value="1"/>
</dbReference>
<dbReference type="AlphaFoldDB" id="A0A7C6EBN6"/>
<organism evidence="2">
    <name type="scientific">candidate division WOR-3 bacterium</name>
    <dbReference type="NCBI Taxonomy" id="2052148"/>
    <lineage>
        <taxon>Bacteria</taxon>
        <taxon>Bacteria division WOR-3</taxon>
    </lineage>
</organism>
<evidence type="ECO:0000259" key="1">
    <source>
        <dbReference type="Pfam" id="PF13847"/>
    </source>
</evidence>
<protein>
    <submittedName>
        <fullName evidence="2">Class I SAM-dependent methyltransferase</fullName>
    </submittedName>
</protein>